<evidence type="ECO:0008006" key="4">
    <source>
        <dbReference type="Google" id="ProtNLM"/>
    </source>
</evidence>
<name>A0A4S8K283_MUSBA</name>
<evidence type="ECO:0000313" key="3">
    <source>
        <dbReference type="Proteomes" id="UP000317650"/>
    </source>
</evidence>
<dbReference type="InterPro" id="IPR025322">
    <property type="entry name" value="PADRE_dom"/>
</dbReference>
<dbReference type="PANTHER" id="PTHR33052">
    <property type="entry name" value="DUF4228 DOMAIN PROTEIN-RELATED"/>
    <property type="match status" value="1"/>
</dbReference>
<accession>A0A4S8K283</accession>
<feature type="region of interest" description="Disordered" evidence="1">
    <location>
        <begin position="217"/>
        <end position="254"/>
    </location>
</feature>
<evidence type="ECO:0000313" key="2">
    <source>
        <dbReference type="EMBL" id="THU68818.1"/>
    </source>
</evidence>
<sequence length="254" mass="28003">MGLKPFGLQMIPWCFHVAAGATRHSSSSSSSSSWFTSHDDGEDDEATADSPKPSVRLVGPDGHIKLYHCRVSAAELMATHPLHLLCRSDAFVIGQTLPALAPDDRLLPGHTYFLLPSHFFHSALSFASLASCFGAFKQRGGGGGGAPLPRPIEIQKTTAGRLQVRVSEEYLDCLWRSAAEEEATDRRGRRVCTTEELAKDYKQLVSCRSWKPKLETINEADRRRRSGGAPFGGIGRRKKRAHRKNNHHDKEDTG</sequence>
<reference evidence="2 3" key="1">
    <citation type="journal article" date="2019" name="Nat. Plants">
        <title>Genome sequencing of Musa balbisiana reveals subgenome evolution and function divergence in polyploid bananas.</title>
        <authorList>
            <person name="Yao X."/>
        </authorList>
    </citation>
    <scope>NUCLEOTIDE SEQUENCE [LARGE SCALE GENOMIC DNA]</scope>
    <source>
        <strain evidence="3">cv. DH-PKW</strain>
        <tissue evidence="2">Leaves</tissue>
    </source>
</reference>
<gene>
    <name evidence="2" type="ORF">C4D60_Mb08t07860</name>
</gene>
<protein>
    <recommendedName>
        <fullName evidence="4">DUF4228 domain protein</fullName>
    </recommendedName>
</protein>
<organism evidence="2 3">
    <name type="scientific">Musa balbisiana</name>
    <name type="common">Banana</name>
    <dbReference type="NCBI Taxonomy" id="52838"/>
    <lineage>
        <taxon>Eukaryota</taxon>
        <taxon>Viridiplantae</taxon>
        <taxon>Streptophyta</taxon>
        <taxon>Embryophyta</taxon>
        <taxon>Tracheophyta</taxon>
        <taxon>Spermatophyta</taxon>
        <taxon>Magnoliopsida</taxon>
        <taxon>Liliopsida</taxon>
        <taxon>Zingiberales</taxon>
        <taxon>Musaceae</taxon>
        <taxon>Musa</taxon>
    </lineage>
</organism>
<feature type="region of interest" description="Disordered" evidence="1">
    <location>
        <begin position="24"/>
        <end position="54"/>
    </location>
</feature>
<dbReference type="Proteomes" id="UP000317650">
    <property type="component" value="Chromosome 8"/>
</dbReference>
<dbReference type="STRING" id="52838.A0A4S8K283"/>
<evidence type="ECO:0000256" key="1">
    <source>
        <dbReference type="SAM" id="MobiDB-lite"/>
    </source>
</evidence>
<proteinExistence type="predicted"/>
<dbReference type="AlphaFoldDB" id="A0A4S8K283"/>
<dbReference type="EMBL" id="PYDT01000002">
    <property type="protein sequence ID" value="THU68818.1"/>
    <property type="molecule type" value="Genomic_DNA"/>
</dbReference>
<feature type="compositionally biased region" description="Basic residues" evidence="1">
    <location>
        <begin position="235"/>
        <end position="247"/>
    </location>
</feature>
<dbReference type="Pfam" id="PF14009">
    <property type="entry name" value="PADRE"/>
    <property type="match status" value="1"/>
</dbReference>
<comment type="caution">
    <text evidence="2">The sequence shown here is derived from an EMBL/GenBank/DDBJ whole genome shotgun (WGS) entry which is preliminary data.</text>
</comment>
<keyword evidence="3" id="KW-1185">Reference proteome</keyword>